<organism evidence="1 2">
    <name type="scientific">Geodia barretti</name>
    <name type="common">Barrett's horny sponge</name>
    <dbReference type="NCBI Taxonomy" id="519541"/>
    <lineage>
        <taxon>Eukaryota</taxon>
        <taxon>Metazoa</taxon>
        <taxon>Porifera</taxon>
        <taxon>Demospongiae</taxon>
        <taxon>Heteroscleromorpha</taxon>
        <taxon>Tetractinellida</taxon>
        <taxon>Astrophorina</taxon>
        <taxon>Geodiidae</taxon>
        <taxon>Geodia</taxon>
    </lineage>
</organism>
<name>A0AA35WZZ2_GEOBA</name>
<dbReference type="EMBL" id="CASHTH010002616">
    <property type="protein sequence ID" value="CAI8032682.1"/>
    <property type="molecule type" value="Genomic_DNA"/>
</dbReference>
<dbReference type="AlphaFoldDB" id="A0AA35WZZ2"/>
<reference evidence="1" key="1">
    <citation type="submission" date="2023-03" db="EMBL/GenBank/DDBJ databases">
        <authorList>
            <person name="Steffen K."/>
            <person name="Cardenas P."/>
        </authorList>
    </citation>
    <scope>NUCLEOTIDE SEQUENCE</scope>
</reference>
<evidence type="ECO:0000313" key="2">
    <source>
        <dbReference type="Proteomes" id="UP001174909"/>
    </source>
</evidence>
<comment type="caution">
    <text evidence="1">The sequence shown here is derived from an EMBL/GenBank/DDBJ whole genome shotgun (WGS) entry which is preliminary data.</text>
</comment>
<keyword evidence="2" id="KW-1185">Reference proteome</keyword>
<accession>A0AA35WZZ2</accession>
<protein>
    <submittedName>
        <fullName evidence="1">Uncharacterized protein</fullName>
    </submittedName>
</protein>
<feature type="non-terminal residue" evidence="1">
    <location>
        <position position="80"/>
    </location>
</feature>
<gene>
    <name evidence="1" type="ORF">GBAR_LOCUS18453</name>
</gene>
<dbReference type="Proteomes" id="UP001174909">
    <property type="component" value="Unassembled WGS sequence"/>
</dbReference>
<sequence length="80" mass="8481">AGGVAGQLEDLSGQVLHDGCQVDGRSCSHSLGVVALAEETVDSADWKLETHDGSWSEWRQRAPLQTVTTGVTQLPHNTPS</sequence>
<proteinExistence type="predicted"/>
<evidence type="ECO:0000313" key="1">
    <source>
        <dbReference type="EMBL" id="CAI8032682.1"/>
    </source>
</evidence>